<dbReference type="EMBL" id="CAMXCT020001201">
    <property type="protein sequence ID" value="CAL1141156.1"/>
    <property type="molecule type" value="Genomic_DNA"/>
</dbReference>
<reference evidence="3" key="2">
    <citation type="submission" date="2024-04" db="EMBL/GenBank/DDBJ databases">
        <authorList>
            <person name="Chen Y."/>
            <person name="Shah S."/>
            <person name="Dougan E. K."/>
            <person name="Thang M."/>
            <person name="Chan C."/>
        </authorList>
    </citation>
    <scope>NUCLEOTIDE SEQUENCE [LARGE SCALE GENOMIC DNA]</scope>
</reference>
<sequence>MRSEIFRLRKQLQEGNKSGEIEKMSSLEKTYWKLMEAQHSSEAKKRIEELEQKLMDAQKEIAMLKRQKGGAPGPTTPVPTDDSEAIRRLKEELEEERRRRLELEELLKKTEAEMDQLKKDIDAERKKSLDLSNQLKNLPKSDNKKETVTEIKEVTVPGGLSEEQLRELEELRAKAEELEKLKAKLKKRDQQIASLQEDNDKLNEEQVRLLKLLKQVREQLRILMELAEKKGLGDVIKKLFEEAGLGKTMADPDYTCFDRLYDDALRRMDKQRRMEWYRLGNTGEPPPSFKAVAPYLHPSLIRKECPDESRGQGVFTTRCLARGELLLASPPLAAVQGVHQDALADSLADVILERLAGAVEGLWWIYAEAKCPAEDRAVVRKLQKRARSDVRDVRQQVLRIIAVNAHAAQLQIGNSLELSWWTLVH</sequence>
<accession>A0A9P1CA80</accession>
<organism evidence="2">
    <name type="scientific">Cladocopium goreaui</name>
    <dbReference type="NCBI Taxonomy" id="2562237"/>
    <lineage>
        <taxon>Eukaryota</taxon>
        <taxon>Sar</taxon>
        <taxon>Alveolata</taxon>
        <taxon>Dinophyceae</taxon>
        <taxon>Suessiales</taxon>
        <taxon>Symbiodiniaceae</taxon>
        <taxon>Cladocopium</taxon>
    </lineage>
</organism>
<protein>
    <submittedName>
        <fullName evidence="4">SET domain-containing protein</fullName>
    </submittedName>
</protein>
<dbReference type="EMBL" id="CAMXCT010001201">
    <property type="protein sequence ID" value="CAI3987781.1"/>
    <property type="molecule type" value="Genomic_DNA"/>
</dbReference>
<feature type="coiled-coil region" evidence="1">
    <location>
        <begin position="40"/>
        <end position="134"/>
    </location>
</feature>
<gene>
    <name evidence="2" type="ORF">C1SCF055_LOCUS15026</name>
</gene>
<feature type="coiled-coil region" evidence="1">
    <location>
        <begin position="161"/>
        <end position="230"/>
    </location>
</feature>
<evidence type="ECO:0000313" key="3">
    <source>
        <dbReference type="EMBL" id="CAL1141156.1"/>
    </source>
</evidence>
<evidence type="ECO:0000256" key="1">
    <source>
        <dbReference type="SAM" id="Coils"/>
    </source>
</evidence>
<evidence type="ECO:0000313" key="2">
    <source>
        <dbReference type="EMBL" id="CAI3987781.1"/>
    </source>
</evidence>
<comment type="caution">
    <text evidence="2">The sequence shown here is derived from an EMBL/GenBank/DDBJ whole genome shotgun (WGS) entry which is preliminary data.</text>
</comment>
<dbReference type="EMBL" id="CAMXCT030001201">
    <property type="protein sequence ID" value="CAL4775093.1"/>
    <property type="molecule type" value="Genomic_DNA"/>
</dbReference>
<dbReference type="Proteomes" id="UP001152797">
    <property type="component" value="Unassembled WGS sequence"/>
</dbReference>
<proteinExistence type="predicted"/>
<evidence type="ECO:0000313" key="5">
    <source>
        <dbReference type="Proteomes" id="UP001152797"/>
    </source>
</evidence>
<dbReference type="OrthoDB" id="446428at2759"/>
<keyword evidence="5" id="KW-1185">Reference proteome</keyword>
<evidence type="ECO:0000313" key="4">
    <source>
        <dbReference type="EMBL" id="CAL4775093.1"/>
    </source>
</evidence>
<reference evidence="2" key="1">
    <citation type="submission" date="2022-10" db="EMBL/GenBank/DDBJ databases">
        <authorList>
            <person name="Chen Y."/>
            <person name="Dougan E. K."/>
            <person name="Chan C."/>
            <person name="Rhodes N."/>
            <person name="Thang M."/>
        </authorList>
    </citation>
    <scope>NUCLEOTIDE SEQUENCE</scope>
</reference>
<keyword evidence="1" id="KW-0175">Coiled coil</keyword>
<name>A0A9P1CA80_9DINO</name>
<dbReference type="AlphaFoldDB" id="A0A9P1CA80"/>